<reference evidence="1" key="1">
    <citation type="journal article" date="2013" name="BMC Genomics">
        <title>Unscrambling butterfly oogenesis.</title>
        <authorList>
            <person name="Carter J.M."/>
            <person name="Baker S.C."/>
            <person name="Pink R."/>
            <person name="Carter D.R."/>
            <person name="Collins A."/>
            <person name="Tomlin J."/>
            <person name="Gibbs M."/>
            <person name="Breuker C.J."/>
        </authorList>
    </citation>
    <scope>NUCLEOTIDE SEQUENCE</scope>
    <source>
        <tissue evidence="1">Ovary</tissue>
    </source>
</reference>
<feature type="non-terminal residue" evidence="1">
    <location>
        <position position="1"/>
    </location>
</feature>
<reference evidence="1" key="2">
    <citation type="submission" date="2013-05" db="EMBL/GenBank/DDBJ databases">
        <authorList>
            <person name="Carter J.-M."/>
            <person name="Baker S.C."/>
            <person name="Pink R."/>
            <person name="Carter D.R.F."/>
            <person name="Collins A."/>
            <person name="Tomlin J."/>
            <person name="Gibbs M."/>
            <person name="Breuker C.J."/>
        </authorList>
    </citation>
    <scope>NUCLEOTIDE SEQUENCE</scope>
    <source>
        <tissue evidence="1">Ovary</tissue>
    </source>
</reference>
<proteinExistence type="predicted"/>
<evidence type="ECO:0000313" key="1">
    <source>
        <dbReference type="EMBL" id="JAA81378.1"/>
    </source>
</evidence>
<accession>S4NZV9</accession>
<name>S4NZV9_9NEOP</name>
<protein>
    <submittedName>
        <fullName evidence="1">Uncharacterized protein</fullName>
    </submittedName>
</protein>
<sequence>KRKVSVSYYAHLIRYIHFWKRSYSLTSSQIPHTPQVEMLPSNLNYGLNLIPLSYKTAVEYSLNCITKKNTSTNILSVSINICQFTINYS</sequence>
<dbReference type="AlphaFoldDB" id="S4NZV9"/>
<feature type="non-terminal residue" evidence="1">
    <location>
        <position position="89"/>
    </location>
</feature>
<dbReference type="EMBL" id="GAIX01011182">
    <property type="protein sequence ID" value="JAA81378.1"/>
    <property type="molecule type" value="Transcribed_RNA"/>
</dbReference>
<organism evidence="1">
    <name type="scientific">Pararge aegeria</name>
    <name type="common">speckled wood butterfly</name>
    <dbReference type="NCBI Taxonomy" id="116150"/>
    <lineage>
        <taxon>Eukaryota</taxon>
        <taxon>Metazoa</taxon>
        <taxon>Ecdysozoa</taxon>
        <taxon>Arthropoda</taxon>
        <taxon>Hexapoda</taxon>
        <taxon>Insecta</taxon>
        <taxon>Pterygota</taxon>
        <taxon>Neoptera</taxon>
        <taxon>Endopterygota</taxon>
        <taxon>Lepidoptera</taxon>
        <taxon>Glossata</taxon>
        <taxon>Ditrysia</taxon>
        <taxon>Papilionoidea</taxon>
        <taxon>Nymphalidae</taxon>
        <taxon>Satyrinae</taxon>
        <taxon>Satyrini</taxon>
        <taxon>Parargina</taxon>
        <taxon>Pararge</taxon>
    </lineage>
</organism>